<evidence type="ECO:0000256" key="1">
    <source>
        <dbReference type="ARBA" id="ARBA00022801"/>
    </source>
</evidence>
<keyword evidence="1 3" id="KW-0378">Hydrolase</keyword>
<name>A0ABV6RCL2_9MICO</name>
<protein>
    <submittedName>
        <fullName evidence="3">Urease subunit beta</fullName>
        <ecNumber evidence="3">3.5.1.5</ecNumber>
    </submittedName>
</protein>
<sequence length="99" mass="10515">MRPGEIRVADAPYPAPADAPRRVTLLFVNDGDRPIQIGSHLHLPEANPALAFDREAAHGHRLDIPAGTSVRFEPGVSRDLACVPLAGTRYATPVAGGEN</sequence>
<reference evidence="3 4" key="1">
    <citation type="submission" date="2024-09" db="EMBL/GenBank/DDBJ databases">
        <authorList>
            <person name="Sun Q."/>
            <person name="Mori K."/>
        </authorList>
    </citation>
    <scope>NUCLEOTIDE SEQUENCE [LARGE SCALE GENOMIC DNA]</scope>
    <source>
        <strain evidence="3 4">CICC 10874</strain>
    </source>
</reference>
<evidence type="ECO:0000313" key="4">
    <source>
        <dbReference type="Proteomes" id="UP001589793"/>
    </source>
</evidence>
<dbReference type="RefSeq" id="WP_376981042.1">
    <property type="nucleotide sequence ID" value="NZ_JBHLSV010000014.1"/>
</dbReference>
<dbReference type="EC" id="3.5.1.5" evidence="3"/>
<dbReference type="Gene3D" id="2.10.150.10">
    <property type="entry name" value="Urease, beta subunit"/>
    <property type="match status" value="1"/>
</dbReference>
<dbReference type="InterPro" id="IPR002019">
    <property type="entry name" value="Urease_beta-like"/>
</dbReference>
<accession>A0ABV6RCL2</accession>
<dbReference type="SUPFAM" id="SSF51278">
    <property type="entry name" value="Urease, beta-subunit"/>
    <property type="match status" value="1"/>
</dbReference>
<keyword evidence="4" id="KW-1185">Reference proteome</keyword>
<evidence type="ECO:0000256" key="2">
    <source>
        <dbReference type="ARBA" id="ARBA00047778"/>
    </source>
</evidence>
<dbReference type="Proteomes" id="UP001589793">
    <property type="component" value="Unassembled WGS sequence"/>
</dbReference>
<dbReference type="InterPro" id="IPR036461">
    <property type="entry name" value="Urease_betasu_sf"/>
</dbReference>
<dbReference type="InterPro" id="IPR050069">
    <property type="entry name" value="Urease_subunit"/>
</dbReference>
<dbReference type="Pfam" id="PF00699">
    <property type="entry name" value="Urease_beta"/>
    <property type="match status" value="1"/>
</dbReference>
<dbReference type="GO" id="GO:0009039">
    <property type="term" value="F:urease activity"/>
    <property type="evidence" value="ECO:0007669"/>
    <property type="project" value="UniProtKB-EC"/>
</dbReference>
<dbReference type="PANTHER" id="PTHR33569:SF1">
    <property type="entry name" value="UREASE"/>
    <property type="match status" value="1"/>
</dbReference>
<proteinExistence type="predicted"/>
<dbReference type="PANTHER" id="PTHR33569">
    <property type="entry name" value="UREASE"/>
    <property type="match status" value="1"/>
</dbReference>
<comment type="caution">
    <text evidence="3">The sequence shown here is derived from an EMBL/GenBank/DDBJ whole genome shotgun (WGS) entry which is preliminary data.</text>
</comment>
<comment type="catalytic activity">
    <reaction evidence="2">
        <text>urea + 2 H2O + H(+) = hydrogencarbonate + 2 NH4(+)</text>
        <dbReference type="Rhea" id="RHEA:20557"/>
        <dbReference type="ChEBI" id="CHEBI:15377"/>
        <dbReference type="ChEBI" id="CHEBI:15378"/>
        <dbReference type="ChEBI" id="CHEBI:16199"/>
        <dbReference type="ChEBI" id="CHEBI:17544"/>
        <dbReference type="ChEBI" id="CHEBI:28938"/>
        <dbReference type="EC" id="3.5.1.5"/>
    </reaction>
</comment>
<organism evidence="3 4">
    <name type="scientific">Brachybacterium hainanense</name>
    <dbReference type="NCBI Taxonomy" id="1541174"/>
    <lineage>
        <taxon>Bacteria</taxon>
        <taxon>Bacillati</taxon>
        <taxon>Actinomycetota</taxon>
        <taxon>Actinomycetes</taxon>
        <taxon>Micrococcales</taxon>
        <taxon>Dermabacteraceae</taxon>
        <taxon>Brachybacterium</taxon>
    </lineage>
</organism>
<dbReference type="EMBL" id="JBHLSV010000014">
    <property type="protein sequence ID" value="MFC0674703.1"/>
    <property type="molecule type" value="Genomic_DNA"/>
</dbReference>
<evidence type="ECO:0000313" key="3">
    <source>
        <dbReference type="EMBL" id="MFC0674703.1"/>
    </source>
</evidence>
<gene>
    <name evidence="3" type="ORF">ACFFF6_12115</name>
</gene>